<name>A0A8H4YWY9_9HYPO</name>
<evidence type="ECO:0000313" key="1">
    <source>
        <dbReference type="EMBL" id="KAF5235502.1"/>
    </source>
</evidence>
<accession>A0A8H4YWY9</accession>
<evidence type="ECO:0000313" key="2">
    <source>
        <dbReference type="Proteomes" id="UP000573603"/>
    </source>
</evidence>
<proteinExistence type="predicted"/>
<organism evidence="1 2">
    <name type="scientific">Fusarium anthophilum</name>
    <dbReference type="NCBI Taxonomy" id="48485"/>
    <lineage>
        <taxon>Eukaryota</taxon>
        <taxon>Fungi</taxon>
        <taxon>Dikarya</taxon>
        <taxon>Ascomycota</taxon>
        <taxon>Pezizomycotina</taxon>
        <taxon>Sordariomycetes</taxon>
        <taxon>Hypocreomycetidae</taxon>
        <taxon>Hypocreales</taxon>
        <taxon>Nectriaceae</taxon>
        <taxon>Fusarium</taxon>
        <taxon>Fusarium fujikuroi species complex</taxon>
    </lineage>
</organism>
<reference evidence="1 2" key="1">
    <citation type="journal article" date="2020" name="BMC Genomics">
        <title>Correction to: Identification and distribution of gene clusters required for synthesis of sphingolipid metabolism inhibitors in diverse species of the filamentous fungus Fusarium.</title>
        <authorList>
            <person name="Kim H.S."/>
            <person name="Lohmar J.M."/>
            <person name="Busman M."/>
            <person name="Brown D.W."/>
            <person name="Naumann T.A."/>
            <person name="Divon H.H."/>
            <person name="Lysoe E."/>
            <person name="Uhlig S."/>
            <person name="Proctor R.H."/>
        </authorList>
    </citation>
    <scope>NUCLEOTIDE SEQUENCE [LARGE SCALE GENOMIC DNA]</scope>
    <source>
        <strain evidence="1 2">NRRL 25214</strain>
    </source>
</reference>
<dbReference type="Proteomes" id="UP000573603">
    <property type="component" value="Unassembled WGS sequence"/>
</dbReference>
<sequence length="191" mass="21438">MGCDYNPRILYFQALWGSFQLPDYKASGGRHSFVDESTSVGILAQSVQDVLLDPIGFERRSRESAVEMTISLARNRSILDKDQLSSDTATRATAFMEASRGSGLLRYVMNRCVTPKDIDDLFAGTPFLTADWGTYIALEQFWFADMAGAELFVENETVKRALRSLPESFDLDGSLHFVGHENRVVERDTSF</sequence>
<protein>
    <submittedName>
        <fullName evidence="1">Uncharacterized protein</fullName>
    </submittedName>
</protein>
<dbReference type="AlphaFoldDB" id="A0A8H4YWY9"/>
<comment type="caution">
    <text evidence="1">The sequence shown here is derived from an EMBL/GenBank/DDBJ whole genome shotgun (WGS) entry which is preliminary data.</text>
</comment>
<keyword evidence="2" id="KW-1185">Reference proteome</keyword>
<gene>
    <name evidence="1" type="ORF">FANTH_11694</name>
</gene>
<dbReference type="EMBL" id="JABEVY010000350">
    <property type="protein sequence ID" value="KAF5235502.1"/>
    <property type="molecule type" value="Genomic_DNA"/>
</dbReference>